<dbReference type="EMBL" id="LGTL01000003">
    <property type="protein sequence ID" value="KPA83692.1"/>
    <property type="molecule type" value="Genomic_DNA"/>
</dbReference>
<dbReference type="AlphaFoldDB" id="A0A0N0DY43"/>
<sequence>MKRSLRALETLQASLSSTSGNAPGSNAHSLFEGHRLKEATREHQLAKLSPYKRAEYVCLECVAELRDALRDVEEIQYTLSGDTTSTSGGRYGPLLPTSTSREEREESEGEAAGASDVDDERAQLLGGRSHPPSRPRRQPPARRTGEAALLEQELLRARQHARRAHQRLQQLQREAARLAKSSSSVSGGAADTSVEAAVPSSSTAALDALDWQRAERHVEVAKLWYRAVFGISVVSSLATPAASSSLQLNQPAQPRQSVGSMSYFGSGANPLPSGVVATEREVEGGNGSGNGATGRHGADREAPASTGNWNYPSNHDNRDGDGGEALAPPPLQALQLRNAREDAEFQEFFASVQANDELMDAALDRLGGGLARLLDGARGMQDELTVQEHLLQGTSTRIDENEAEIAHMNRRLRRAIQEMNDSSICVYVACLLVLLLVLGVLLRIVK</sequence>
<feature type="compositionally biased region" description="Basic residues" evidence="2">
    <location>
        <begin position="131"/>
        <end position="140"/>
    </location>
</feature>
<dbReference type="CDD" id="cd15841">
    <property type="entry name" value="SNARE_Qc"/>
    <property type="match status" value="1"/>
</dbReference>
<organism evidence="4 5">
    <name type="scientific">Leptomonas pyrrhocoris</name>
    <name type="common">Firebug parasite</name>
    <dbReference type="NCBI Taxonomy" id="157538"/>
    <lineage>
        <taxon>Eukaryota</taxon>
        <taxon>Discoba</taxon>
        <taxon>Euglenozoa</taxon>
        <taxon>Kinetoplastea</taxon>
        <taxon>Metakinetoplastina</taxon>
        <taxon>Trypanosomatida</taxon>
        <taxon>Trypanosomatidae</taxon>
        <taxon>Leishmaniinae</taxon>
        <taxon>Leptomonas</taxon>
    </lineage>
</organism>
<feature type="region of interest" description="Disordered" evidence="2">
    <location>
        <begin position="281"/>
        <end position="328"/>
    </location>
</feature>
<feature type="compositionally biased region" description="Gly residues" evidence="2">
    <location>
        <begin position="284"/>
        <end position="294"/>
    </location>
</feature>
<feature type="compositionally biased region" description="Polar residues" evidence="2">
    <location>
        <begin position="247"/>
        <end position="260"/>
    </location>
</feature>
<dbReference type="GeneID" id="26902243"/>
<evidence type="ECO:0000256" key="3">
    <source>
        <dbReference type="SAM" id="Phobius"/>
    </source>
</evidence>
<dbReference type="SUPFAM" id="SSF58038">
    <property type="entry name" value="SNARE fusion complex"/>
    <property type="match status" value="1"/>
</dbReference>
<dbReference type="Gene3D" id="1.20.5.110">
    <property type="match status" value="1"/>
</dbReference>
<dbReference type="OrthoDB" id="428895at2759"/>
<protein>
    <submittedName>
        <fullName evidence="4">Uncharacterized protein</fullName>
    </submittedName>
</protein>
<feature type="coiled-coil region" evidence="1">
    <location>
        <begin position="147"/>
        <end position="181"/>
    </location>
</feature>
<dbReference type="OMA" id="DSSICMY"/>
<keyword evidence="3" id="KW-0812">Transmembrane</keyword>
<name>A0A0N0DY43_LEPPY</name>
<keyword evidence="5" id="KW-1185">Reference proteome</keyword>
<accession>A0A0N0DY43</accession>
<reference evidence="4 5" key="1">
    <citation type="submission" date="2015-07" db="EMBL/GenBank/DDBJ databases">
        <title>High-quality genome of monoxenous trypanosomatid Leptomonas pyrrhocoris.</title>
        <authorList>
            <person name="Flegontov P."/>
            <person name="Butenko A."/>
            <person name="Firsov S."/>
            <person name="Vlcek C."/>
            <person name="Logacheva M.D."/>
            <person name="Field M."/>
            <person name="Filatov D."/>
            <person name="Flegontova O."/>
            <person name="Gerasimov E."/>
            <person name="Jackson A.P."/>
            <person name="Kelly S."/>
            <person name="Opperdoes F."/>
            <person name="O'Reilly A."/>
            <person name="Votypka J."/>
            <person name="Yurchenko V."/>
            <person name="Lukes J."/>
        </authorList>
    </citation>
    <scope>NUCLEOTIDE SEQUENCE [LARGE SCALE GENOMIC DNA]</scope>
    <source>
        <strain evidence="4">H10</strain>
    </source>
</reference>
<keyword evidence="1" id="KW-0175">Coiled coil</keyword>
<proteinExistence type="predicted"/>
<feature type="transmembrane region" description="Helical" evidence="3">
    <location>
        <begin position="426"/>
        <end position="445"/>
    </location>
</feature>
<comment type="caution">
    <text evidence="4">The sequence shown here is derived from an EMBL/GenBank/DDBJ whole genome shotgun (WGS) entry which is preliminary data.</text>
</comment>
<evidence type="ECO:0000313" key="4">
    <source>
        <dbReference type="EMBL" id="KPA83692.1"/>
    </source>
</evidence>
<feature type="region of interest" description="Disordered" evidence="2">
    <location>
        <begin position="80"/>
        <end position="144"/>
    </location>
</feature>
<dbReference type="VEuPathDB" id="TriTrypDB:LpyrH10_03_0990"/>
<evidence type="ECO:0000256" key="2">
    <source>
        <dbReference type="SAM" id="MobiDB-lite"/>
    </source>
</evidence>
<feature type="compositionally biased region" description="Polar residues" evidence="2">
    <location>
        <begin position="305"/>
        <end position="314"/>
    </location>
</feature>
<dbReference type="Proteomes" id="UP000037923">
    <property type="component" value="Unassembled WGS sequence"/>
</dbReference>
<keyword evidence="3" id="KW-1133">Transmembrane helix</keyword>
<evidence type="ECO:0000256" key="1">
    <source>
        <dbReference type="SAM" id="Coils"/>
    </source>
</evidence>
<keyword evidence="3" id="KW-0472">Membrane</keyword>
<evidence type="ECO:0000313" key="5">
    <source>
        <dbReference type="Proteomes" id="UP000037923"/>
    </source>
</evidence>
<feature type="region of interest" description="Disordered" evidence="2">
    <location>
        <begin position="244"/>
        <end position="264"/>
    </location>
</feature>
<dbReference type="RefSeq" id="XP_015662131.1">
    <property type="nucleotide sequence ID" value="XM_015798653.1"/>
</dbReference>
<gene>
    <name evidence="4" type="ORF">ABB37_01948</name>
</gene>